<name>A0A1D8GN62_9FIRM</name>
<gene>
    <name evidence="2" type="ORF">Gferi_23975</name>
</gene>
<dbReference type="STRING" id="1424294.Gferi_23975"/>
<dbReference type="OrthoDB" id="9813051at2"/>
<sequence>MKKENRTVLQISRLLLTVFLPFILLMTILQFYTFNIDFYLSTYEKNNVQESTGMGMRDLERVTIKLMDYLKDREENLDIQATIRGEMREVFGEREKLHMIDVKQLFLKAFALRKLGFLLIAIALMAIYRLSNDPLRDIYKSVLWSGLVPLIFALILLILMQIDFNKYFTHFHEIFFDNDLWLLDPEKEVLIQMVPLEFFIEISTKIFSWFLGIQLVLSAAAYKMLRSGKIKSY</sequence>
<dbReference type="Proteomes" id="UP000095743">
    <property type="component" value="Chromosome"/>
</dbReference>
<evidence type="ECO:0000256" key="1">
    <source>
        <dbReference type="SAM" id="Phobius"/>
    </source>
</evidence>
<accession>A0A1D8GN62</accession>
<evidence type="ECO:0008006" key="4">
    <source>
        <dbReference type="Google" id="ProtNLM"/>
    </source>
</evidence>
<keyword evidence="1" id="KW-0812">Transmembrane</keyword>
<dbReference type="NCBIfam" id="TIGR01906">
    <property type="entry name" value="integ_TIGR01906"/>
    <property type="match status" value="1"/>
</dbReference>
<dbReference type="InterPro" id="IPR010178">
    <property type="entry name" value="Lit"/>
</dbReference>
<feature type="transmembrane region" description="Helical" evidence="1">
    <location>
        <begin position="206"/>
        <end position="225"/>
    </location>
</feature>
<dbReference type="KEGG" id="gfe:Gferi_23975"/>
<organism evidence="2 3">
    <name type="scientific">Geosporobacter ferrireducens</name>
    <dbReference type="NCBI Taxonomy" id="1424294"/>
    <lineage>
        <taxon>Bacteria</taxon>
        <taxon>Bacillati</taxon>
        <taxon>Bacillota</taxon>
        <taxon>Clostridia</taxon>
        <taxon>Peptostreptococcales</taxon>
        <taxon>Thermotaleaceae</taxon>
        <taxon>Geosporobacter</taxon>
    </lineage>
</organism>
<dbReference type="EMBL" id="CP017269">
    <property type="protein sequence ID" value="AOT72335.1"/>
    <property type="molecule type" value="Genomic_DNA"/>
</dbReference>
<evidence type="ECO:0000313" key="2">
    <source>
        <dbReference type="EMBL" id="AOT72335.1"/>
    </source>
</evidence>
<dbReference type="Pfam" id="PF07314">
    <property type="entry name" value="Lit"/>
    <property type="match status" value="1"/>
</dbReference>
<keyword evidence="1" id="KW-0472">Membrane</keyword>
<proteinExistence type="predicted"/>
<feature type="transmembrane region" description="Helical" evidence="1">
    <location>
        <begin position="12"/>
        <end position="32"/>
    </location>
</feature>
<reference evidence="2 3" key="1">
    <citation type="submission" date="2016-09" db="EMBL/GenBank/DDBJ databases">
        <title>Genomic analysis reveals versatility of anaerobic energy metabolism of Geosporobacter ferrireducens IRF9 of phylum Firmicutes.</title>
        <authorList>
            <person name="Kim S.-J."/>
        </authorList>
    </citation>
    <scope>NUCLEOTIDE SEQUENCE [LARGE SCALE GENOMIC DNA]</scope>
    <source>
        <strain evidence="2 3">IRF9</strain>
    </source>
</reference>
<keyword evidence="1" id="KW-1133">Transmembrane helix</keyword>
<dbReference type="AlphaFoldDB" id="A0A1D8GN62"/>
<feature type="transmembrane region" description="Helical" evidence="1">
    <location>
        <begin position="111"/>
        <end position="130"/>
    </location>
</feature>
<keyword evidence="3" id="KW-1185">Reference proteome</keyword>
<protein>
    <recommendedName>
        <fullName evidence="4">TIGR01906 family membrane protein</fullName>
    </recommendedName>
</protein>
<evidence type="ECO:0000313" key="3">
    <source>
        <dbReference type="Proteomes" id="UP000095743"/>
    </source>
</evidence>
<feature type="transmembrane region" description="Helical" evidence="1">
    <location>
        <begin position="142"/>
        <end position="162"/>
    </location>
</feature>
<dbReference type="RefSeq" id="WP_069980644.1">
    <property type="nucleotide sequence ID" value="NZ_CP017269.1"/>
</dbReference>